<dbReference type="PANTHER" id="PTHR10039">
    <property type="entry name" value="AMELOGENIN"/>
    <property type="match status" value="1"/>
</dbReference>
<organism evidence="3 4">
    <name type="scientific">Lentithecium fluviatile CBS 122367</name>
    <dbReference type="NCBI Taxonomy" id="1168545"/>
    <lineage>
        <taxon>Eukaryota</taxon>
        <taxon>Fungi</taxon>
        <taxon>Dikarya</taxon>
        <taxon>Ascomycota</taxon>
        <taxon>Pezizomycotina</taxon>
        <taxon>Dothideomycetes</taxon>
        <taxon>Pleosporomycetidae</taxon>
        <taxon>Pleosporales</taxon>
        <taxon>Massarineae</taxon>
        <taxon>Lentitheciaceae</taxon>
        <taxon>Lentithecium</taxon>
    </lineage>
</organism>
<feature type="domain" description="Nephrocystin 3-like N-terminal" evidence="2">
    <location>
        <begin position="127"/>
        <end position="260"/>
    </location>
</feature>
<accession>A0A6G1IIH6</accession>
<sequence>MAGPLSIASGIAGIITLSSAVVAARYKYINSVLAAPEDFKELARDIAFMNTILSQLVSLSLLPTSSSRHAFSALTDQKVLPECERILLRVQALIHKCELARGSRRKKTLIAHSWPMKQDDISKSRERFHSVREVVDWLDRGNLPWLDGSSGTGKTVLVSSIIDHIRESRLRDGSSTALAYHYCDFAHPLTLDTIGIAGSLVRQLAKQVDTFLPGIRVAYHKSSANSPSPDDFIMLLEQITSKKFETAYIVIDGIDDILLSSRPEYDIQQALKDELYSSIPPQHVEASLNTHIRKELMKIPRLLHLSASTQDDLATDLVFRADGMFRWLQCQLDVLRKAKTLRALRDALSTIPEGLYETYDRVLHCIDESDYEDVELAEAIALDPIKDRLDVFERLIDPKDIFGLVGRCGSLIRIDEDGSVMFAHFSVKEYLLSNRFATQESRISRFTLQEDSSRGYVSMCLLSYHYWMKHDTRISQGLRTLAPLLEWTRKRDVDYCDTRVLYSTLLSILKSMEGQSNLHGHLGRCMLSRCLNLCGPEYYEYASVLDEQSLASTGPVVHPHHCCNCVRALGAFFLKQSNGEMDLCKGHTFYVEPRDCWYGFKEGTVTEDGKTFAEVISLLQTRFTELLAQEAGS</sequence>
<dbReference type="Proteomes" id="UP000799291">
    <property type="component" value="Unassembled WGS sequence"/>
</dbReference>
<dbReference type="PANTHER" id="PTHR10039:SF16">
    <property type="entry name" value="GPI INOSITOL-DEACYLASE"/>
    <property type="match status" value="1"/>
</dbReference>
<keyword evidence="1" id="KW-0677">Repeat</keyword>
<dbReference type="Pfam" id="PF24883">
    <property type="entry name" value="NPHP3_N"/>
    <property type="match status" value="1"/>
</dbReference>
<evidence type="ECO:0000313" key="4">
    <source>
        <dbReference type="Proteomes" id="UP000799291"/>
    </source>
</evidence>
<dbReference type="EMBL" id="MU005615">
    <property type="protein sequence ID" value="KAF2678036.1"/>
    <property type="molecule type" value="Genomic_DNA"/>
</dbReference>
<keyword evidence="4" id="KW-1185">Reference proteome</keyword>
<dbReference type="AlphaFoldDB" id="A0A6G1IIH6"/>
<dbReference type="SUPFAM" id="SSF52540">
    <property type="entry name" value="P-loop containing nucleoside triphosphate hydrolases"/>
    <property type="match status" value="1"/>
</dbReference>
<protein>
    <recommendedName>
        <fullName evidence="2">Nephrocystin 3-like N-terminal domain-containing protein</fullName>
    </recommendedName>
</protein>
<dbReference type="Gene3D" id="3.40.50.300">
    <property type="entry name" value="P-loop containing nucleotide triphosphate hydrolases"/>
    <property type="match status" value="1"/>
</dbReference>
<evidence type="ECO:0000259" key="2">
    <source>
        <dbReference type="Pfam" id="PF24883"/>
    </source>
</evidence>
<evidence type="ECO:0000256" key="1">
    <source>
        <dbReference type="ARBA" id="ARBA00022737"/>
    </source>
</evidence>
<dbReference type="InterPro" id="IPR056884">
    <property type="entry name" value="NPHP3-like_N"/>
</dbReference>
<dbReference type="InterPro" id="IPR027417">
    <property type="entry name" value="P-loop_NTPase"/>
</dbReference>
<dbReference type="OrthoDB" id="3944243at2759"/>
<proteinExistence type="predicted"/>
<gene>
    <name evidence="3" type="ORF">K458DRAFT_395334</name>
</gene>
<name>A0A6G1IIH6_9PLEO</name>
<evidence type="ECO:0000313" key="3">
    <source>
        <dbReference type="EMBL" id="KAF2678036.1"/>
    </source>
</evidence>
<reference evidence="3" key="1">
    <citation type="journal article" date="2020" name="Stud. Mycol.">
        <title>101 Dothideomycetes genomes: a test case for predicting lifestyles and emergence of pathogens.</title>
        <authorList>
            <person name="Haridas S."/>
            <person name="Albert R."/>
            <person name="Binder M."/>
            <person name="Bloem J."/>
            <person name="Labutti K."/>
            <person name="Salamov A."/>
            <person name="Andreopoulos B."/>
            <person name="Baker S."/>
            <person name="Barry K."/>
            <person name="Bills G."/>
            <person name="Bluhm B."/>
            <person name="Cannon C."/>
            <person name="Castanera R."/>
            <person name="Culley D."/>
            <person name="Daum C."/>
            <person name="Ezra D."/>
            <person name="Gonzalez J."/>
            <person name="Henrissat B."/>
            <person name="Kuo A."/>
            <person name="Liang C."/>
            <person name="Lipzen A."/>
            <person name="Lutzoni F."/>
            <person name="Magnuson J."/>
            <person name="Mondo S."/>
            <person name="Nolan M."/>
            <person name="Ohm R."/>
            <person name="Pangilinan J."/>
            <person name="Park H.-J."/>
            <person name="Ramirez L."/>
            <person name="Alfaro M."/>
            <person name="Sun H."/>
            <person name="Tritt A."/>
            <person name="Yoshinaga Y."/>
            <person name="Zwiers L.-H."/>
            <person name="Turgeon B."/>
            <person name="Goodwin S."/>
            <person name="Spatafora J."/>
            <person name="Crous P."/>
            <person name="Grigoriev I."/>
        </authorList>
    </citation>
    <scope>NUCLEOTIDE SEQUENCE</scope>
    <source>
        <strain evidence="3">CBS 122367</strain>
    </source>
</reference>